<organism evidence="5 6">
    <name type="scientific">Galerina marginata (strain CBS 339.88)</name>
    <dbReference type="NCBI Taxonomy" id="685588"/>
    <lineage>
        <taxon>Eukaryota</taxon>
        <taxon>Fungi</taxon>
        <taxon>Dikarya</taxon>
        <taxon>Basidiomycota</taxon>
        <taxon>Agaricomycotina</taxon>
        <taxon>Agaricomycetes</taxon>
        <taxon>Agaricomycetidae</taxon>
        <taxon>Agaricales</taxon>
        <taxon>Agaricineae</taxon>
        <taxon>Strophariaceae</taxon>
        <taxon>Galerina</taxon>
    </lineage>
</organism>
<dbReference type="PANTHER" id="PTHR37984:SF5">
    <property type="entry name" value="PROTEIN NYNRIN-LIKE"/>
    <property type="match status" value="1"/>
</dbReference>
<gene>
    <name evidence="5" type="ORF">GALMADRAFT_82465</name>
</gene>
<dbReference type="InterPro" id="IPR012337">
    <property type="entry name" value="RNaseH-like_sf"/>
</dbReference>
<dbReference type="Gene3D" id="3.30.70.270">
    <property type="match status" value="1"/>
</dbReference>
<dbReference type="GO" id="GO:0003723">
    <property type="term" value="F:RNA binding"/>
    <property type="evidence" value="ECO:0007669"/>
    <property type="project" value="UniProtKB-KW"/>
</dbReference>
<keyword evidence="1" id="KW-0694">RNA-binding</keyword>
<dbReference type="PANTHER" id="PTHR37984">
    <property type="entry name" value="PROTEIN CBG26694"/>
    <property type="match status" value="1"/>
</dbReference>
<name>A0A067SDZ8_GALM3</name>
<reference evidence="6" key="1">
    <citation type="journal article" date="2014" name="Proc. Natl. Acad. Sci. U.S.A.">
        <title>Extensive sampling of basidiomycete genomes demonstrates inadequacy of the white-rot/brown-rot paradigm for wood decay fungi.</title>
        <authorList>
            <person name="Riley R."/>
            <person name="Salamov A.A."/>
            <person name="Brown D.W."/>
            <person name="Nagy L.G."/>
            <person name="Floudas D."/>
            <person name="Held B.W."/>
            <person name="Levasseur A."/>
            <person name="Lombard V."/>
            <person name="Morin E."/>
            <person name="Otillar R."/>
            <person name="Lindquist E.A."/>
            <person name="Sun H."/>
            <person name="LaButti K.M."/>
            <person name="Schmutz J."/>
            <person name="Jabbour D."/>
            <person name="Luo H."/>
            <person name="Baker S.E."/>
            <person name="Pisabarro A.G."/>
            <person name="Walton J.D."/>
            <person name="Blanchette R.A."/>
            <person name="Henrissat B."/>
            <person name="Martin F."/>
            <person name="Cullen D."/>
            <person name="Hibbett D.S."/>
            <person name="Grigoriev I.V."/>
        </authorList>
    </citation>
    <scope>NUCLEOTIDE SEQUENCE [LARGE SCALE GENOMIC DNA]</scope>
    <source>
        <strain evidence="6">CBS 339.88</strain>
    </source>
</reference>
<accession>A0A067SDZ8</accession>
<evidence type="ECO:0000313" key="6">
    <source>
        <dbReference type="Proteomes" id="UP000027222"/>
    </source>
</evidence>
<dbReference type="Pfam" id="PF17921">
    <property type="entry name" value="Integrase_H2C2"/>
    <property type="match status" value="1"/>
</dbReference>
<dbReference type="InterPro" id="IPR041588">
    <property type="entry name" value="Integrase_H2C2"/>
</dbReference>
<dbReference type="GO" id="GO:0003824">
    <property type="term" value="F:catalytic activity"/>
    <property type="evidence" value="ECO:0007669"/>
    <property type="project" value="UniProtKB-KW"/>
</dbReference>
<dbReference type="InterPro" id="IPR036397">
    <property type="entry name" value="RNaseH_sf"/>
</dbReference>
<dbReference type="InterPro" id="IPR043502">
    <property type="entry name" value="DNA/RNA_pol_sf"/>
</dbReference>
<dbReference type="Proteomes" id="UP000027222">
    <property type="component" value="Unassembled WGS sequence"/>
</dbReference>
<dbReference type="EMBL" id="KL142625">
    <property type="protein sequence ID" value="KDR64968.1"/>
    <property type="molecule type" value="Genomic_DNA"/>
</dbReference>
<dbReference type="Gene3D" id="1.10.340.70">
    <property type="match status" value="1"/>
</dbReference>
<dbReference type="InterPro" id="IPR043128">
    <property type="entry name" value="Rev_trsase/Diguanyl_cyclase"/>
</dbReference>
<dbReference type="InterPro" id="IPR050951">
    <property type="entry name" value="Retrovirus_Pol_polyprotein"/>
</dbReference>
<dbReference type="SUPFAM" id="SSF53098">
    <property type="entry name" value="Ribonuclease H-like"/>
    <property type="match status" value="1"/>
</dbReference>
<dbReference type="FunFam" id="1.10.340.70:FF:000001">
    <property type="entry name" value="Retrovirus-related Pol polyprotein from transposon gypsy-like Protein"/>
    <property type="match status" value="1"/>
</dbReference>
<evidence type="ECO:0000259" key="4">
    <source>
        <dbReference type="PROSITE" id="PS50994"/>
    </source>
</evidence>
<dbReference type="Pfam" id="PF17919">
    <property type="entry name" value="RT_RNaseH_2"/>
    <property type="match status" value="1"/>
</dbReference>
<evidence type="ECO:0000256" key="2">
    <source>
        <dbReference type="ARBA" id="ARBA00023268"/>
    </source>
</evidence>
<dbReference type="Gene3D" id="3.30.420.10">
    <property type="entry name" value="Ribonuclease H-like superfamily/Ribonuclease H"/>
    <property type="match status" value="1"/>
</dbReference>
<dbReference type="SUPFAM" id="SSF56672">
    <property type="entry name" value="DNA/RNA polymerases"/>
    <property type="match status" value="1"/>
</dbReference>
<keyword evidence="6" id="KW-1185">Reference proteome</keyword>
<dbReference type="PROSITE" id="PS50994">
    <property type="entry name" value="INTEGRASE"/>
    <property type="match status" value="1"/>
</dbReference>
<proteinExistence type="predicted"/>
<protein>
    <recommendedName>
        <fullName evidence="4">Integrase catalytic domain-containing protein</fullName>
    </recommendedName>
</protein>
<dbReference type="GO" id="GO:0015074">
    <property type="term" value="P:DNA integration"/>
    <property type="evidence" value="ECO:0007669"/>
    <property type="project" value="InterPro"/>
</dbReference>
<dbReference type="AlphaFoldDB" id="A0A067SDZ8"/>
<evidence type="ECO:0000256" key="3">
    <source>
        <dbReference type="SAM" id="MobiDB-lite"/>
    </source>
</evidence>
<evidence type="ECO:0000256" key="1">
    <source>
        <dbReference type="ARBA" id="ARBA00022884"/>
    </source>
</evidence>
<dbReference type="GO" id="GO:0005634">
    <property type="term" value="C:nucleus"/>
    <property type="evidence" value="ECO:0007669"/>
    <property type="project" value="UniProtKB-ARBA"/>
</dbReference>
<dbReference type="InterPro" id="IPR041577">
    <property type="entry name" value="RT_RNaseH_2"/>
</dbReference>
<dbReference type="OrthoDB" id="5599163at2759"/>
<dbReference type="STRING" id="685588.A0A067SDZ8"/>
<feature type="non-terminal residue" evidence="5">
    <location>
        <position position="780"/>
    </location>
</feature>
<feature type="region of interest" description="Disordered" evidence="3">
    <location>
        <begin position="314"/>
        <end position="344"/>
    </location>
</feature>
<evidence type="ECO:0000313" key="5">
    <source>
        <dbReference type="EMBL" id="KDR64968.1"/>
    </source>
</evidence>
<sequence>MGWTNSVPIFHDDVNFILQSEIPKYTMPYIDDVPVRGPATRYEKADGTCETIPENDGIRRFIWEHMQNVNRIIQRMKYCGGTFSGTKSLLCAEEITVVGHQCTPNGRKPTTDRVKIIEDWGPCKDLSDVRAFLGTAGVLRCYISNYALRARHLQKLTRKDTPFEWGPDQEKSMAMLKEGVRNSYSLKPIDYEGQGAVVLAVDTSYIAVGYYIYQEDKDDPKKHYYAKFGSITLNEQEARYSQPKRELFGLKKALEANKKWLIGVRKLIVETDAQFIGGMLHNPDMMPNAVINRWIEQIGMYHFELRHKAGKTFGPDGLSRRHRQPADPEVWETETDSDPEDDDELTGRFKITIADPTEPPIKSINDFADKIDNRKGFMQQAELEEADLFRIQEKIHLENYLANNQAVLGSERCDAVQQLVNVLALPDDDKLQQKGPYPEKHRTASAIQQDGRIPAVQKWFANRKYRPKGLNEKEYKQFVRFANRFIMYEGRLYHRGQNAQHRLYVEKDKRMYMLTAAHDHVGHRGFYATNQLLIQRFWWPEMERDVNWFIKTCHVCQERQKTMIKIKPIITHTPSIFQTLHADVMHMTPASNQCGFIAHGRCAMTSWMEGRALRKQDGRSIGMWIWEDIICRWACIVEFVTDNGPAFLAAVRWLEEKYGIKGIRISPYNSQANGTVERPHWDVRQMLYKLLGEKNVHKWYWFLPYIMWADRITIRRRMGCSPFFMVTGAHPILPLDVKEATWLVKPPTGILTDDELIAFRAQALAKHKVHVDQMRKRIDQ</sequence>
<dbReference type="HOGENOM" id="CLU_004645_0_1_1"/>
<feature type="compositionally biased region" description="Acidic residues" evidence="3">
    <location>
        <begin position="329"/>
        <end position="344"/>
    </location>
</feature>
<keyword evidence="2" id="KW-0511">Multifunctional enzyme</keyword>
<feature type="domain" description="Integrase catalytic" evidence="4">
    <location>
        <begin position="570"/>
        <end position="739"/>
    </location>
</feature>
<dbReference type="InterPro" id="IPR001584">
    <property type="entry name" value="Integrase_cat-core"/>
</dbReference>